<accession>A0A6J7XB28</accession>
<evidence type="ECO:0000313" key="4">
    <source>
        <dbReference type="EMBL" id="CAB5228086.1"/>
    </source>
</evidence>
<reference evidence="4" key="1">
    <citation type="submission" date="2020-05" db="EMBL/GenBank/DDBJ databases">
        <authorList>
            <person name="Chiriac C."/>
            <person name="Salcher M."/>
            <person name="Ghai R."/>
            <person name="Kavagutti S V."/>
        </authorList>
    </citation>
    <scope>NUCLEOTIDE SEQUENCE</scope>
</reference>
<dbReference type="EMBL" id="LR796948">
    <property type="protein sequence ID" value="CAB4177464.1"/>
    <property type="molecule type" value="Genomic_DNA"/>
</dbReference>
<evidence type="ECO:0000313" key="2">
    <source>
        <dbReference type="EMBL" id="CAB4198946.1"/>
    </source>
</evidence>
<dbReference type="EMBL" id="LR798380">
    <property type="protein sequence ID" value="CAB5228086.1"/>
    <property type="molecule type" value="Genomic_DNA"/>
</dbReference>
<protein>
    <submittedName>
        <fullName evidence="4">Uncharacterized protein</fullName>
    </submittedName>
</protein>
<evidence type="ECO:0000313" key="3">
    <source>
        <dbReference type="EMBL" id="CAB4212488.1"/>
    </source>
</evidence>
<sequence length="72" mass="8180">MKAPLTFTMALWAKVDAANGDRYVTDRAVLTRLMPYDRAGLSLHLPPTFFRAVQRIGEAQDRDARFAEELAR</sequence>
<proteinExistence type="predicted"/>
<organism evidence="4">
    <name type="scientific">uncultured Caudovirales phage</name>
    <dbReference type="NCBI Taxonomy" id="2100421"/>
    <lineage>
        <taxon>Viruses</taxon>
        <taxon>Duplodnaviria</taxon>
        <taxon>Heunggongvirae</taxon>
        <taxon>Uroviricota</taxon>
        <taxon>Caudoviricetes</taxon>
        <taxon>Peduoviridae</taxon>
        <taxon>Maltschvirus</taxon>
        <taxon>Maltschvirus maltsch</taxon>
    </lineage>
</organism>
<gene>
    <name evidence="2" type="ORF">UFOVP1331_7</name>
    <name evidence="3" type="ORF">UFOVP1442_6</name>
    <name evidence="4" type="ORF">UFOVP1535_45</name>
    <name evidence="1" type="ORF">UFOVP998_52</name>
</gene>
<name>A0A6J7XB28_9CAUD</name>
<dbReference type="EMBL" id="LR797287">
    <property type="protein sequence ID" value="CAB4198946.1"/>
    <property type="molecule type" value="Genomic_DNA"/>
</dbReference>
<evidence type="ECO:0000313" key="1">
    <source>
        <dbReference type="EMBL" id="CAB4177464.1"/>
    </source>
</evidence>
<dbReference type="EMBL" id="LR797391">
    <property type="protein sequence ID" value="CAB4212488.1"/>
    <property type="molecule type" value="Genomic_DNA"/>
</dbReference>